<proteinExistence type="predicted"/>
<name>A0A1I4QNM0_9HYPH</name>
<keyword evidence="2" id="KW-1185">Reference proteome</keyword>
<dbReference type="RefSeq" id="WP_092044532.1">
    <property type="nucleotide sequence ID" value="NZ_FOTK01000030.1"/>
</dbReference>
<dbReference type="AlphaFoldDB" id="A0A1I4QNM0"/>
<protein>
    <submittedName>
        <fullName evidence="1">Uncharacterized protein</fullName>
    </submittedName>
</protein>
<reference evidence="2" key="1">
    <citation type="submission" date="2016-10" db="EMBL/GenBank/DDBJ databases">
        <authorList>
            <person name="Varghese N."/>
            <person name="Submissions S."/>
        </authorList>
    </citation>
    <scope>NUCLEOTIDE SEQUENCE [LARGE SCALE GENOMIC DNA]</scope>
    <source>
        <strain evidence="2">BL36</strain>
    </source>
</reference>
<gene>
    <name evidence="1" type="ORF">SAMN05192568_103070</name>
</gene>
<dbReference type="EMBL" id="FOTK01000030">
    <property type="protein sequence ID" value="SFM41305.1"/>
    <property type="molecule type" value="Genomic_DNA"/>
</dbReference>
<evidence type="ECO:0000313" key="2">
    <source>
        <dbReference type="Proteomes" id="UP000199048"/>
    </source>
</evidence>
<dbReference type="STRING" id="582667.SAMN05192568_103070"/>
<dbReference type="OrthoDB" id="9808959at2"/>
<accession>A0A1I4QNM0</accession>
<sequence length="82" mass="8936">MNAVTRIPAPPELSTFNFDGHEVRFATLDDGPQLIAKDLCAALKLSNPSVSLRALDPDERSKIFLGPRARSSRSPRAACTAW</sequence>
<dbReference type="Proteomes" id="UP000199048">
    <property type="component" value="Unassembled WGS sequence"/>
</dbReference>
<organism evidence="1 2">
    <name type="scientific">Methylobacterium pseudosasicola</name>
    <dbReference type="NCBI Taxonomy" id="582667"/>
    <lineage>
        <taxon>Bacteria</taxon>
        <taxon>Pseudomonadati</taxon>
        <taxon>Pseudomonadota</taxon>
        <taxon>Alphaproteobacteria</taxon>
        <taxon>Hyphomicrobiales</taxon>
        <taxon>Methylobacteriaceae</taxon>
        <taxon>Methylobacterium</taxon>
    </lineage>
</organism>
<evidence type="ECO:0000313" key="1">
    <source>
        <dbReference type="EMBL" id="SFM41305.1"/>
    </source>
</evidence>